<dbReference type="PROSITE" id="PS00086">
    <property type="entry name" value="CYTOCHROME_P450"/>
    <property type="match status" value="1"/>
</dbReference>
<dbReference type="STRING" id="66420.A0A194QHM5"/>
<evidence type="ECO:0000256" key="8">
    <source>
        <dbReference type="ARBA" id="ARBA00022723"/>
    </source>
</evidence>
<keyword evidence="14 18" id="KW-0472">Membrane</keyword>
<dbReference type="GO" id="GO:0005789">
    <property type="term" value="C:endoplasmic reticulum membrane"/>
    <property type="evidence" value="ECO:0007669"/>
    <property type="project" value="UniProtKB-SubCell"/>
</dbReference>
<evidence type="ECO:0000256" key="15">
    <source>
        <dbReference type="ARBA" id="ARBA00047827"/>
    </source>
</evidence>
<evidence type="ECO:0000256" key="4">
    <source>
        <dbReference type="ARBA" id="ARBA00004406"/>
    </source>
</evidence>
<comment type="catalytic activity">
    <reaction evidence="15">
        <text>an organic molecule + reduced [NADPH--hemoprotein reductase] + O2 = an alcohol + oxidized [NADPH--hemoprotein reductase] + H2O + H(+)</text>
        <dbReference type="Rhea" id="RHEA:17149"/>
        <dbReference type="Rhea" id="RHEA-COMP:11964"/>
        <dbReference type="Rhea" id="RHEA-COMP:11965"/>
        <dbReference type="ChEBI" id="CHEBI:15377"/>
        <dbReference type="ChEBI" id="CHEBI:15378"/>
        <dbReference type="ChEBI" id="CHEBI:15379"/>
        <dbReference type="ChEBI" id="CHEBI:30879"/>
        <dbReference type="ChEBI" id="CHEBI:57618"/>
        <dbReference type="ChEBI" id="CHEBI:58210"/>
        <dbReference type="ChEBI" id="CHEBI:142491"/>
        <dbReference type="EC" id="1.14.14.1"/>
    </reaction>
</comment>
<dbReference type="PANTHER" id="PTHR24292">
    <property type="entry name" value="CYTOCHROME P450"/>
    <property type="match status" value="1"/>
</dbReference>
<dbReference type="InterPro" id="IPR017972">
    <property type="entry name" value="Cyt_P450_CS"/>
</dbReference>
<evidence type="ECO:0000256" key="16">
    <source>
        <dbReference type="PIRSR" id="PIRSR602403-1"/>
    </source>
</evidence>
<feature type="transmembrane region" description="Helical" evidence="18">
    <location>
        <begin position="216"/>
        <end position="237"/>
    </location>
</feature>
<name>A0A194QHM5_PAPXU</name>
<keyword evidence="7 16" id="KW-0349">Heme</keyword>
<dbReference type="PRINTS" id="PR00465">
    <property type="entry name" value="EP450IV"/>
</dbReference>
<accession>A0A194QHM5</accession>
<comment type="subcellular location">
    <subcellularLocation>
        <location evidence="4">Endoplasmic reticulum membrane</location>
        <topology evidence="4">Peripheral membrane protein</topology>
    </subcellularLocation>
    <subcellularLocation>
        <location evidence="3">Microsome membrane</location>
        <topology evidence="3">Peripheral membrane protein</topology>
    </subcellularLocation>
</comment>
<dbReference type="PRINTS" id="PR00385">
    <property type="entry name" value="P450"/>
</dbReference>
<evidence type="ECO:0000256" key="2">
    <source>
        <dbReference type="ARBA" id="ARBA00003690"/>
    </source>
</evidence>
<reference evidence="19 20" key="1">
    <citation type="journal article" date="2015" name="Nat. Commun.">
        <title>Outbred genome sequencing and CRISPR/Cas9 gene editing in butterflies.</title>
        <authorList>
            <person name="Li X."/>
            <person name="Fan D."/>
            <person name="Zhang W."/>
            <person name="Liu G."/>
            <person name="Zhang L."/>
            <person name="Zhao L."/>
            <person name="Fang X."/>
            <person name="Chen L."/>
            <person name="Dong Y."/>
            <person name="Chen Y."/>
            <person name="Ding Y."/>
            <person name="Zhao R."/>
            <person name="Feng M."/>
            <person name="Zhu Y."/>
            <person name="Feng Y."/>
            <person name="Jiang X."/>
            <person name="Zhu D."/>
            <person name="Xiang H."/>
            <person name="Feng X."/>
            <person name="Li S."/>
            <person name="Wang J."/>
            <person name="Zhang G."/>
            <person name="Kronforst M.R."/>
            <person name="Wang W."/>
        </authorList>
    </citation>
    <scope>NUCLEOTIDE SEQUENCE [LARGE SCALE GENOMIC DNA]</scope>
    <source>
        <strain evidence="19">Ya'a_city_454_Px</strain>
        <tissue evidence="19">Whole body</tissue>
    </source>
</reference>
<evidence type="ECO:0000256" key="10">
    <source>
        <dbReference type="ARBA" id="ARBA00022848"/>
    </source>
</evidence>
<dbReference type="Pfam" id="PF00067">
    <property type="entry name" value="p450"/>
    <property type="match status" value="1"/>
</dbReference>
<proteinExistence type="inferred from homology"/>
<dbReference type="EC" id="1.14.14.1" evidence="6"/>
<evidence type="ECO:0000256" key="3">
    <source>
        <dbReference type="ARBA" id="ARBA00004174"/>
    </source>
</evidence>
<keyword evidence="9" id="KW-0256">Endoplasmic reticulum</keyword>
<keyword evidence="18" id="KW-0812">Transmembrane</keyword>
<keyword evidence="10" id="KW-0492">Microsome</keyword>
<feature type="binding site" description="axial binding residue" evidence="16">
    <location>
        <position position="442"/>
    </location>
    <ligand>
        <name>heme</name>
        <dbReference type="ChEBI" id="CHEBI:30413"/>
    </ligand>
    <ligandPart>
        <name>Fe</name>
        <dbReference type="ChEBI" id="CHEBI:18248"/>
    </ligandPart>
</feature>
<dbReference type="InterPro" id="IPR050476">
    <property type="entry name" value="Insect_CytP450_Detox"/>
</dbReference>
<dbReference type="InterPro" id="IPR001128">
    <property type="entry name" value="Cyt_P450"/>
</dbReference>
<evidence type="ECO:0000256" key="13">
    <source>
        <dbReference type="ARBA" id="ARBA00023033"/>
    </source>
</evidence>
<keyword evidence="20" id="KW-1185">Reference proteome</keyword>
<protein>
    <recommendedName>
        <fullName evidence="6">unspecific monooxygenase</fullName>
        <ecNumber evidence="6">1.14.14.1</ecNumber>
    </recommendedName>
</protein>
<dbReference type="Gene3D" id="1.10.630.10">
    <property type="entry name" value="Cytochrome P450"/>
    <property type="match status" value="1"/>
</dbReference>
<dbReference type="EMBL" id="KQ458981">
    <property type="protein sequence ID" value="KPJ04440.1"/>
    <property type="molecule type" value="Genomic_DNA"/>
</dbReference>
<comment type="function">
    <text evidence="2">May be involved in the metabolism of insect hormones and in the breakdown of synthetic insecticides.</text>
</comment>
<keyword evidence="11 17" id="KW-0560">Oxidoreductase</keyword>
<evidence type="ECO:0000256" key="18">
    <source>
        <dbReference type="SAM" id="Phobius"/>
    </source>
</evidence>
<comment type="similarity">
    <text evidence="5 17">Belongs to the cytochrome P450 family.</text>
</comment>
<evidence type="ECO:0000256" key="6">
    <source>
        <dbReference type="ARBA" id="ARBA00012109"/>
    </source>
</evidence>
<dbReference type="GO" id="GO:0020037">
    <property type="term" value="F:heme binding"/>
    <property type="evidence" value="ECO:0007669"/>
    <property type="project" value="InterPro"/>
</dbReference>
<organism evidence="19 20">
    <name type="scientific">Papilio xuthus</name>
    <name type="common">Asian swallowtail butterfly</name>
    <dbReference type="NCBI Taxonomy" id="66420"/>
    <lineage>
        <taxon>Eukaryota</taxon>
        <taxon>Metazoa</taxon>
        <taxon>Ecdysozoa</taxon>
        <taxon>Arthropoda</taxon>
        <taxon>Hexapoda</taxon>
        <taxon>Insecta</taxon>
        <taxon>Pterygota</taxon>
        <taxon>Neoptera</taxon>
        <taxon>Endopterygota</taxon>
        <taxon>Lepidoptera</taxon>
        <taxon>Glossata</taxon>
        <taxon>Ditrysia</taxon>
        <taxon>Papilionoidea</taxon>
        <taxon>Papilionidae</taxon>
        <taxon>Papilioninae</taxon>
        <taxon>Papilio</taxon>
    </lineage>
</organism>
<evidence type="ECO:0000313" key="19">
    <source>
        <dbReference type="EMBL" id="KPJ04440.1"/>
    </source>
</evidence>
<keyword evidence="12 16" id="KW-0408">Iron</keyword>
<dbReference type="GO" id="GO:0016712">
    <property type="term" value="F:oxidoreductase activity, acting on paired donors, with incorporation or reduction of molecular oxygen, reduced flavin or flavoprotein as one donor, and incorporation of one atom of oxygen"/>
    <property type="evidence" value="ECO:0007669"/>
    <property type="project" value="UniProtKB-EC"/>
</dbReference>
<evidence type="ECO:0000256" key="11">
    <source>
        <dbReference type="ARBA" id="ARBA00023002"/>
    </source>
</evidence>
<evidence type="ECO:0000256" key="17">
    <source>
        <dbReference type="RuleBase" id="RU000461"/>
    </source>
</evidence>
<gene>
    <name evidence="19" type="ORF">RR46_01905</name>
</gene>
<evidence type="ECO:0000256" key="12">
    <source>
        <dbReference type="ARBA" id="ARBA00023004"/>
    </source>
</evidence>
<dbReference type="SUPFAM" id="SSF48264">
    <property type="entry name" value="Cytochrome P450"/>
    <property type="match status" value="1"/>
</dbReference>
<dbReference type="InterPro" id="IPR002403">
    <property type="entry name" value="Cyt_P450_E_grp-IV"/>
</dbReference>
<dbReference type="InterPro" id="IPR036396">
    <property type="entry name" value="Cyt_P450_sf"/>
</dbReference>
<keyword evidence="8 16" id="KW-0479">Metal-binding</keyword>
<dbReference type="Proteomes" id="UP000053268">
    <property type="component" value="Unassembled WGS sequence"/>
</dbReference>
<dbReference type="GO" id="GO:0005506">
    <property type="term" value="F:iron ion binding"/>
    <property type="evidence" value="ECO:0007669"/>
    <property type="project" value="InterPro"/>
</dbReference>
<comment type="cofactor">
    <cofactor evidence="1 16">
        <name>heme</name>
        <dbReference type="ChEBI" id="CHEBI:30413"/>
    </cofactor>
</comment>
<evidence type="ECO:0000256" key="9">
    <source>
        <dbReference type="ARBA" id="ARBA00022824"/>
    </source>
</evidence>
<dbReference type="AlphaFoldDB" id="A0A194QHM5"/>
<evidence type="ECO:0000256" key="5">
    <source>
        <dbReference type="ARBA" id="ARBA00010617"/>
    </source>
</evidence>
<evidence type="ECO:0000256" key="14">
    <source>
        <dbReference type="ARBA" id="ARBA00023136"/>
    </source>
</evidence>
<dbReference type="PANTHER" id="PTHR24292:SF54">
    <property type="entry name" value="CYP9F3-RELATED"/>
    <property type="match status" value="1"/>
</dbReference>
<evidence type="ECO:0000256" key="7">
    <source>
        <dbReference type="ARBA" id="ARBA00022617"/>
    </source>
</evidence>
<keyword evidence="13 17" id="KW-0503">Monooxygenase</keyword>
<evidence type="ECO:0000313" key="20">
    <source>
        <dbReference type="Proteomes" id="UP000053268"/>
    </source>
</evidence>
<sequence>MFLLLLTLAVLLLLVWVYVRWCKVRRYWADRGVPFAPPNPLLGNLTFLQRYNSGIWMRNLYQSYRSPYVGIWLFWRPALVVNSVEIGRRILVSDAAFFRDRFVTSGDSDPIGKYNLFTVKEPVWSSLRRRLTPVFTAAKLRSMHDFVTMKTQELMQRIQNDMTENQCVNLRKAFTDYTTDVIGGVSLGFVGDATLSGRGPLRTVTQQFMDYDFFRGVSWVLLFFWPSWANFFGLTAFPKKSIEILTRVYQTALVQRGGYETEVKETRDLLDALIKIKQDCARDNEDMPDEKLLAHAAVFVQGGFDTTASILSWCIYELAFRTEIQDNMYMELVDLQKDKEELKDIDLGSLSNLSYLNAVIDETLRKYVVMGWIDRVANHDYQIDEHLTVPAGTPVYVNAAGIQSDPDIYPEPDKFWPERFLECDVNRSAMPVWTFGEGPRSCIGRRFALINLRCAVAYMVVTYKFRPLAATPPPSRVQVERHSLFYAPGEPLFIDFELRK</sequence>
<evidence type="ECO:0000256" key="1">
    <source>
        <dbReference type="ARBA" id="ARBA00001971"/>
    </source>
</evidence>
<keyword evidence="18" id="KW-1133">Transmembrane helix</keyword>